<proteinExistence type="predicted"/>
<reference evidence="3 4" key="1">
    <citation type="submission" date="2024-04" db="EMBL/GenBank/DDBJ databases">
        <title>Genome sequencing and metabolic network reconstruction of aminoacids and betaine degradation by Anoxynatronum sibiricum.</title>
        <authorList>
            <person name="Detkova E.N."/>
            <person name="Boltjanskaja Y.V."/>
            <person name="Mardanov A.V."/>
            <person name="Kevbrin V."/>
        </authorList>
    </citation>
    <scope>NUCLEOTIDE SEQUENCE [LARGE SCALE GENOMIC DNA]</scope>
    <source>
        <strain evidence="3 4">Z-7981</strain>
    </source>
</reference>
<dbReference type="InterPro" id="IPR028098">
    <property type="entry name" value="Glyco_trans_4-like_N"/>
</dbReference>
<dbReference type="InterPro" id="IPR001296">
    <property type="entry name" value="Glyco_trans_1"/>
</dbReference>
<comment type="caution">
    <text evidence="3">The sequence shown here is derived from an EMBL/GenBank/DDBJ whole genome shotgun (WGS) entry which is preliminary data.</text>
</comment>
<accession>A0ABU9W081</accession>
<dbReference type="CDD" id="cd03794">
    <property type="entry name" value="GT4_WbuB-like"/>
    <property type="match status" value="1"/>
</dbReference>
<keyword evidence="4" id="KW-1185">Reference proteome</keyword>
<sequence>MKKNIWILNHYATNMIEDKAGRHYWLAENLILNGYKPTIFCASTLHNSNKSIDTEGNLFVKNESGDVPFVVVKTPQYSGNGKKRIINMISFYKNLFPTAKNYAKLNGKPDIILASSVHPLTLVAGIKIAKKLGVPCICEVRDLWPESIVAYGSLKRNSVRAKILYQGEKWIYKKANKLIFTMEGGKDYIIEQGWGKENGGPIDIDKVYHINNGINLVNFTQNREEFSFVDEDLDNKDIFKVIYTGSIRKVNDVNYLIEVAKEIELSGAQNIKVIIYGDGNDKDKLVERCKTENITSVIFKGRVPKHQIPYILSKSDLNILHFQQNNIKKYGASLNKLFEYFASGKPIISDCEFGYDLIKRYDCGVVVDSASPKEIAEEIIKIKNFSLGEYNTMCINSFIAAQDYDFSKLTAKLLEII</sequence>
<dbReference type="SUPFAM" id="SSF53756">
    <property type="entry name" value="UDP-Glycosyltransferase/glycogen phosphorylase"/>
    <property type="match status" value="1"/>
</dbReference>
<name>A0ABU9W081_9CLOT</name>
<evidence type="ECO:0000259" key="1">
    <source>
        <dbReference type="Pfam" id="PF00534"/>
    </source>
</evidence>
<protein>
    <submittedName>
        <fullName evidence="3">Glycosyltransferase family 4 protein</fullName>
    </submittedName>
</protein>
<dbReference type="Proteomes" id="UP001407405">
    <property type="component" value="Unassembled WGS sequence"/>
</dbReference>
<dbReference type="Pfam" id="PF00534">
    <property type="entry name" value="Glycos_transf_1"/>
    <property type="match status" value="1"/>
</dbReference>
<evidence type="ECO:0000313" key="4">
    <source>
        <dbReference type="Proteomes" id="UP001407405"/>
    </source>
</evidence>
<evidence type="ECO:0000313" key="3">
    <source>
        <dbReference type="EMBL" id="MEN1762026.1"/>
    </source>
</evidence>
<feature type="domain" description="Glycosyl transferase family 1" evidence="1">
    <location>
        <begin position="235"/>
        <end position="384"/>
    </location>
</feature>
<dbReference type="EMBL" id="JBCITM010000026">
    <property type="protein sequence ID" value="MEN1762026.1"/>
    <property type="molecule type" value="Genomic_DNA"/>
</dbReference>
<dbReference type="Pfam" id="PF13439">
    <property type="entry name" value="Glyco_transf_4"/>
    <property type="match status" value="1"/>
</dbReference>
<dbReference type="RefSeq" id="WP_343187310.1">
    <property type="nucleotide sequence ID" value="NZ_JBCITM010000026.1"/>
</dbReference>
<dbReference type="PANTHER" id="PTHR12526:SF622">
    <property type="entry name" value="GLYCOSYLTRANSFERASE (GROUP I)"/>
    <property type="match status" value="1"/>
</dbReference>
<dbReference type="Gene3D" id="3.40.50.2000">
    <property type="entry name" value="Glycogen Phosphorylase B"/>
    <property type="match status" value="2"/>
</dbReference>
<dbReference type="PANTHER" id="PTHR12526">
    <property type="entry name" value="GLYCOSYLTRANSFERASE"/>
    <property type="match status" value="1"/>
</dbReference>
<feature type="domain" description="Glycosyltransferase subfamily 4-like N-terminal" evidence="2">
    <location>
        <begin position="26"/>
        <end position="216"/>
    </location>
</feature>
<organism evidence="3 4">
    <name type="scientific">Anoxynatronum sibiricum</name>
    <dbReference type="NCBI Taxonomy" id="210623"/>
    <lineage>
        <taxon>Bacteria</taxon>
        <taxon>Bacillati</taxon>
        <taxon>Bacillota</taxon>
        <taxon>Clostridia</taxon>
        <taxon>Eubacteriales</taxon>
        <taxon>Clostridiaceae</taxon>
        <taxon>Anoxynatronum</taxon>
    </lineage>
</organism>
<gene>
    <name evidence="3" type="ORF">AAIG11_16170</name>
</gene>
<evidence type="ECO:0000259" key="2">
    <source>
        <dbReference type="Pfam" id="PF13439"/>
    </source>
</evidence>